<accession>A0A2K2HAB0</accession>
<proteinExistence type="inferred from homology"/>
<sequence length="473" mass="50939">MLYFFGCIAALLLGYFIYGKTVDNIFGPDPNRPTPACSMADGVDYVEMSPKKIWLIQLLNIAGLGPIFGPILGALYGPSALIWIVIGCIFGGAVHDYFSGMLSLRHEGKSVPDVVGDQLGSFFRQFMRIFSIILLLLVGVVFVLGPAKLLGNLSGWTVPVWVAIIFAYYFLATILPIQKIIGRIYPLFGAVLIFMAVGLTVALIAKGYHFFPQATLGNIHPKGLPLWPLMFITIACGAISGFHATQSPLMARCVGNEKHGRPLFYGAMIGEGVIALIWATLGMSFYQGADALNAALAKGGPAFVVNDISTSLLGPVGGLLAIIGVVVLPISSGDTAFRSARLIIADYLKLPQQQINKRLLLAIPMFILGFLVSRADFGLIWRYFGWANQTLATVVLWAGAAYLIKQQKNHWIATIPATFMTAVSVTYLAYAKIGFALSLPIATWAGIAAALGSLAVFLIKFHGKEAERVATES</sequence>
<keyword evidence="6 7" id="KW-0472">Membrane</keyword>
<feature type="transmembrane region" description="Helical" evidence="7">
    <location>
        <begin position="184"/>
        <end position="205"/>
    </location>
</feature>
<dbReference type="GO" id="GO:0009267">
    <property type="term" value="P:cellular response to starvation"/>
    <property type="evidence" value="ECO:0007669"/>
    <property type="project" value="InterPro"/>
</dbReference>
<feature type="transmembrane region" description="Helical" evidence="7">
    <location>
        <begin position="225"/>
        <end position="242"/>
    </location>
</feature>
<feature type="domain" description="CstA N-terminal" evidence="8">
    <location>
        <begin position="316"/>
        <end position="426"/>
    </location>
</feature>
<feature type="transmembrane region" description="Helical" evidence="7">
    <location>
        <begin position="129"/>
        <end position="147"/>
    </location>
</feature>
<feature type="transmembrane region" description="Helical" evidence="7">
    <location>
        <begin position="153"/>
        <end position="172"/>
    </location>
</feature>
<gene>
    <name evidence="9" type="ORF">C2E25_08075</name>
</gene>
<evidence type="ECO:0000256" key="6">
    <source>
        <dbReference type="ARBA" id="ARBA00023136"/>
    </source>
</evidence>
<protein>
    <submittedName>
        <fullName evidence="9">Carbon starvation protein A</fullName>
    </submittedName>
</protein>
<dbReference type="GO" id="GO:0005886">
    <property type="term" value="C:plasma membrane"/>
    <property type="evidence" value="ECO:0007669"/>
    <property type="project" value="UniProtKB-SubCell"/>
</dbReference>
<name>A0A2K2HAB0_9BACT</name>
<comment type="caution">
    <text evidence="9">The sequence shown here is derived from an EMBL/GenBank/DDBJ whole genome shotgun (WGS) entry which is preliminary data.</text>
</comment>
<evidence type="ECO:0000256" key="4">
    <source>
        <dbReference type="ARBA" id="ARBA00022692"/>
    </source>
</evidence>
<feature type="transmembrane region" description="Helical" evidence="7">
    <location>
        <begin position="80"/>
        <end position="98"/>
    </location>
</feature>
<keyword evidence="4 7" id="KW-0812">Transmembrane</keyword>
<evidence type="ECO:0000256" key="1">
    <source>
        <dbReference type="ARBA" id="ARBA00004651"/>
    </source>
</evidence>
<keyword evidence="3" id="KW-1003">Cell membrane</keyword>
<evidence type="ECO:0000256" key="7">
    <source>
        <dbReference type="SAM" id="Phobius"/>
    </source>
</evidence>
<evidence type="ECO:0000259" key="8">
    <source>
        <dbReference type="Pfam" id="PF02554"/>
    </source>
</evidence>
<dbReference type="EMBL" id="PPFX01000015">
    <property type="protein sequence ID" value="PNU20255.1"/>
    <property type="molecule type" value="Genomic_DNA"/>
</dbReference>
<dbReference type="InterPro" id="IPR003706">
    <property type="entry name" value="CstA_N"/>
</dbReference>
<dbReference type="AlphaFoldDB" id="A0A2K2HAB0"/>
<dbReference type="Proteomes" id="UP000236340">
    <property type="component" value="Unassembled WGS sequence"/>
</dbReference>
<comment type="similarity">
    <text evidence="2">Belongs to the peptide transporter carbon starvation (CstA) (TC 2.A.114) family.</text>
</comment>
<reference evidence="9 10" key="1">
    <citation type="journal article" date="2018" name="Genome Announc.">
        <title>Genome Sequence of Geothermobacter sp. HR-1 Iron Reducer from the Loihi Seamount.</title>
        <authorList>
            <person name="Smith H."/>
            <person name="Abuyen K."/>
            <person name="Tremblay J."/>
            <person name="Savalia P."/>
            <person name="Perez-Rodriguez I."/>
            <person name="Emerson D."/>
            <person name="Tully B."/>
            <person name="Amend J."/>
        </authorList>
    </citation>
    <scope>NUCLEOTIDE SEQUENCE [LARGE SCALE GENOMIC DNA]</scope>
    <source>
        <strain evidence="9 10">HR-1</strain>
    </source>
</reference>
<evidence type="ECO:0000256" key="5">
    <source>
        <dbReference type="ARBA" id="ARBA00022989"/>
    </source>
</evidence>
<dbReference type="PANTHER" id="PTHR30252">
    <property type="entry name" value="INNER MEMBRANE PEPTIDE TRANSPORTER"/>
    <property type="match status" value="1"/>
</dbReference>
<dbReference type="RefSeq" id="WP_103115252.1">
    <property type="nucleotide sequence ID" value="NZ_PPFX01000015.1"/>
</dbReference>
<evidence type="ECO:0000256" key="3">
    <source>
        <dbReference type="ARBA" id="ARBA00022475"/>
    </source>
</evidence>
<evidence type="ECO:0000313" key="10">
    <source>
        <dbReference type="Proteomes" id="UP000236340"/>
    </source>
</evidence>
<feature type="transmembrane region" description="Helical" evidence="7">
    <location>
        <begin position="411"/>
        <end position="430"/>
    </location>
</feature>
<feature type="transmembrane region" description="Helical" evidence="7">
    <location>
        <begin position="263"/>
        <end position="286"/>
    </location>
</feature>
<feature type="transmembrane region" description="Helical" evidence="7">
    <location>
        <begin position="359"/>
        <end position="377"/>
    </location>
</feature>
<feature type="transmembrane region" description="Helical" evidence="7">
    <location>
        <begin position="383"/>
        <end position="404"/>
    </location>
</feature>
<comment type="subcellular location">
    <subcellularLocation>
        <location evidence="1">Cell membrane</location>
        <topology evidence="1">Multi-pass membrane protein</topology>
    </subcellularLocation>
</comment>
<feature type="domain" description="CstA N-terminal" evidence="8">
    <location>
        <begin position="159"/>
        <end position="279"/>
    </location>
</feature>
<feature type="transmembrane region" description="Helical" evidence="7">
    <location>
        <begin position="312"/>
        <end position="331"/>
    </location>
</feature>
<dbReference type="PANTHER" id="PTHR30252:SF4">
    <property type="entry name" value="CARBON STARVATION"/>
    <property type="match status" value="1"/>
</dbReference>
<dbReference type="InterPro" id="IPR051605">
    <property type="entry name" value="CstA"/>
</dbReference>
<organism evidence="9 10">
    <name type="scientific">Geothermobacter hydrogeniphilus</name>
    <dbReference type="NCBI Taxonomy" id="1969733"/>
    <lineage>
        <taxon>Bacteria</taxon>
        <taxon>Pseudomonadati</taxon>
        <taxon>Thermodesulfobacteriota</taxon>
        <taxon>Desulfuromonadia</taxon>
        <taxon>Desulfuromonadales</taxon>
        <taxon>Geothermobacteraceae</taxon>
        <taxon>Geothermobacter</taxon>
    </lineage>
</organism>
<feature type="transmembrane region" description="Helical" evidence="7">
    <location>
        <begin position="436"/>
        <end position="459"/>
    </location>
</feature>
<feature type="domain" description="CstA N-terminal" evidence="8">
    <location>
        <begin position="7"/>
        <end position="144"/>
    </location>
</feature>
<dbReference type="Pfam" id="PF02554">
    <property type="entry name" value="CstA"/>
    <property type="match status" value="3"/>
</dbReference>
<keyword evidence="5 7" id="KW-1133">Transmembrane helix</keyword>
<dbReference type="OrthoDB" id="9761224at2"/>
<evidence type="ECO:0000256" key="2">
    <source>
        <dbReference type="ARBA" id="ARBA00007755"/>
    </source>
</evidence>
<evidence type="ECO:0000313" key="9">
    <source>
        <dbReference type="EMBL" id="PNU20255.1"/>
    </source>
</evidence>